<organism evidence="2 3">
    <name type="scientific">Echinicola pacifica</name>
    <dbReference type="NCBI Taxonomy" id="346377"/>
    <lineage>
        <taxon>Bacteria</taxon>
        <taxon>Pseudomonadati</taxon>
        <taxon>Bacteroidota</taxon>
        <taxon>Cytophagia</taxon>
        <taxon>Cytophagales</taxon>
        <taxon>Cyclobacteriaceae</taxon>
        <taxon>Echinicola</taxon>
    </lineage>
</organism>
<proteinExistence type="predicted"/>
<keyword evidence="1" id="KW-0472">Membrane</keyword>
<comment type="caution">
    <text evidence="2">The sequence shown here is derived from an EMBL/GenBank/DDBJ whole genome shotgun (WGS) entry which is preliminary data.</text>
</comment>
<keyword evidence="1" id="KW-1133">Transmembrane helix</keyword>
<accession>A0A918QCY0</accession>
<evidence type="ECO:0000313" key="2">
    <source>
        <dbReference type="EMBL" id="GGZ39032.1"/>
    </source>
</evidence>
<dbReference type="AlphaFoldDB" id="A0A918QCY0"/>
<gene>
    <name evidence="2" type="ORF">GCM10007049_35440</name>
</gene>
<evidence type="ECO:0000256" key="1">
    <source>
        <dbReference type="SAM" id="Phobius"/>
    </source>
</evidence>
<sequence>MNKFNFKRRSFTQGPHILGPILILAGVFALVSPSIFEAENSPEKVFGVGGGAILLGMLIINSYGGMLIDLTEQKYMAYFSVVGYKFGTWVPMPEIKRISVFSNSYIRINTPNGISPTFSGKVRDYVVQISSYDMEPLFSFTYSNKRKAIKQAEKLASKTNSELNIHIAG</sequence>
<keyword evidence="1" id="KW-0812">Transmembrane</keyword>
<evidence type="ECO:0008006" key="4">
    <source>
        <dbReference type="Google" id="ProtNLM"/>
    </source>
</evidence>
<name>A0A918QCY0_9BACT</name>
<keyword evidence="3" id="KW-1185">Reference proteome</keyword>
<reference evidence="2" key="2">
    <citation type="submission" date="2020-09" db="EMBL/GenBank/DDBJ databases">
        <authorList>
            <person name="Sun Q."/>
            <person name="Kim S."/>
        </authorList>
    </citation>
    <scope>NUCLEOTIDE SEQUENCE</scope>
    <source>
        <strain evidence="2">KCTC 12368</strain>
    </source>
</reference>
<dbReference type="RefSeq" id="WP_018473859.1">
    <property type="nucleotide sequence ID" value="NZ_BMWX01000008.1"/>
</dbReference>
<dbReference type="EMBL" id="BMWX01000008">
    <property type="protein sequence ID" value="GGZ39032.1"/>
    <property type="molecule type" value="Genomic_DNA"/>
</dbReference>
<evidence type="ECO:0000313" key="3">
    <source>
        <dbReference type="Proteomes" id="UP000619457"/>
    </source>
</evidence>
<dbReference type="Proteomes" id="UP000619457">
    <property type="component" value="Unassembled WGS sequence"/>
</dbReference>
<feature type="transmembrane region" description="Helical" evidence="1">
    <location>
        <begin position="48"/>
        <end position="68"/>
    </location>
</feature>
<reference evidence="2" key="1">
    <citation type="journal article" date="2014" name="Int. J. Syst. Evol. Microbiol.">
        <title>Complete genome sequence of Corynebacterium casei LMG S-19264T (=DSM 44701T), isolated from a smear-ripened cheese.</title>
        <authorList>
            <consortium name="US DOE Joint Genome Institute (JGI-PGF)"/>
            <person name="Walter F."/>
            <person name="Albersmeier A."/>
            <person name="Kalinowski J."/>
            <person name="Ruckert C."/>
        </authorList>
    </citation>
    <scope>NUCLEOTIDE SEQUENCE</scope>
    <source>
        <strain evidence="2">KCTC 12368</strain>
    </source>
</reference>
<protein>
    <recommendedName>
        <fullName evidence="4">PH domain-containing protein</fullName>
    </recommendedName>
</protein>
<feature type="transmembrane region" description="Helical" evidence="1">
    <location>
        <begin position="17"/>
        <end position="36"/>
    </location>
</feature>